<evidence type="ECO:0000256" key="1">
    <source>
        <dbReference type="SAM" id="MobiDB-lite"/>
    </source>
</evidence>
<evidence type="ECO:0000313" key="3">
    <source>
        <dbReference type="Proteomes" id="UP000239865"/>
    </source>
</evidence>
<sequence length="210" mass="23027">MGDGRFRFWAYRWRGAASSGRTRRKSVRGGSVVASMPPHGPAPGRATVLPFFAVAHGQATPFVGVMLSIQQSIVDAVRLSLCHDSASEGRAPKHDQSTKERFSFSYRLKPEVLARVSAWDLARHGCRVRAYRDVLAACPMPVRVQAPSVNEAFARNRQTSCVGLIDAAPRSHSSRLLIGKQAFLEDVQITKHQTPKRPADHSAGRQACIT</sequence>
<feature type="region of interest" description="Disordered" evidence="1">
    <location>
        <begin position="20"/>
        <end position="39"/>
    </location>
</feature>
<proteinExistence type="predicted"/>
<accession>A0A2S7DID1</accession>
<name>A0A2S7DID1_9XANT</name>
<protein>
    <submittedName>
        <fullName evidence="2">Uncharacterized protein</fullName>
    </submittedName>
</protein>
<dbReference type="AlphaFoldDB" id="A0A2S7DID1"/>
<reference evidence="2 3" key="1">
    <citation type="submission" date="2016-08" db="EMBL/GenBank/DDBJ databases">
        <authorList>
            <person name="Seilhamer J.J."/>
        </authorList>
    </citation>
    <scope>NUCLEOTIDE SEQUENCE [LARGE SCALE GENOMIC DNA]</scope>
    <source>
        <strain evidence="2 3">CFBP4644</strain>
    </source>
</reference>
<organism evidence="2 3">
    <name type="scientific">Xanthomonas melonis</name>
    <dbReference type="NCBI Taxonomy" id="56456"/>
    <lineage>
        <taxon>Bacteria</taxon>
        <taxon>Pseudomonadati</taxon>
        <taxon>Pseudomonadota</taxon>
        <taxon>Gammaproteobacteria</taxon>
        <taxon>Lysobacterales</taxon>
        <taxon>Lysobacteraceae</taxon>
        <taxon>Xanthomonas</taxon>
    </lineage>
</organism>
<comment type="caution">
    <text evidence="2">The sequence shown here is derived from an EMBL/GenBank/DDBJ whole genome shotgun (WGS) entry which is preliminary data.</text>
</comment>
<evidence type="ECO:0000313" key="2">
    <source>
        <dbReference type="EMBL" id="PPU73550.1"/>
    </source>
</evidence>
<dbReference type="EMBL" id="MDEH01000003">
    <property type="protein sequence ID" value="PPU73550.1"/>
    <property type="molecule type" value="Genomic_DNA"/>
</dbReference>
<feature type="region of interest" description="Disordered" evidence="1">
    <location>
        <begin position="191"/>
        <end position="210"/>
    </location>
</feature>
<dbReference type="Proteomes" id="UP000239865">
    <property type="component" value="Unassembled WGS sequence"/>
</dbReference>
<gene>
    <name evidence="2" type="ORF">XmelCFBP4644_08575</name>
</gene>